<dbReference type="Proteomes" id="UP001217500">
    <property type="component" value="Chromosome"/>
</dbReference>
<evidence type="ECO:0000313" key="2">
    <source>
        <dbReference type="EMBL" id="WCL54708.1"/>
    </source>
</evidence>
<protein>
    <submittedName>
        <fullName evidence="2">DUF481 domain-containing protein</fullName>
    </submittedName>
</protein>
<proteinExistence type="predicted"/>
<feature type="chain" id="PRO_5042035465" evidence="1">
    <location>
        <begin position="29"/>
        <end position="335"/>
    </location>
</feature>
<sequence>MPPAGQTKAAYLFSCALAVAAISLPAAADIPPGAKSMLSTAAKSAEPKVFQTVLQTALATWPGEREAILAYADALNTDLLTERQHTELTEVREEKVAAEAAQRARGMVYYIDPKLWAGQIDFGAGKTSGDSSETAATVGVSFKRTFGPKWEHAINLHFDYARNNEVTTREKYLGDYEVLWKNWEKLYLLSFTAFEVDQFSGYDYRILQNVGFGYEVFNNAIQQLRFEGGPGVRFNKLSLTNGAMPITGDTTETEIIARLAASYSIQLTEDISLKDKASVLLGGLSSSFDNLVEMTTRINSHLAGKASFQFKQESNAPEGTSGTDTITRLSLTYMF</sequence>
<dbReference type="Pfam" id="PF04338">
    <property type="entry name" value="DUF481"/>
    <property type="match status" value="1"/>
</dbReference>
<evidence type="ECO:0000256" key="1">
    <source>
        <dbReference type="SAM" id="SignalP"/>
    </source>
</evidence>
<dbReference type="KEGG" id="gso:PH603_02905"/>
<dbReference type="RefSeq" id="WP_289504427.1">
    <property type="nucleotide sequence ID" value="NZ_CP116805.1"/>
</dbReference>
<keyword evidence="3" id="KW-1185">Reference proteome</keyword>
<accession>A0AAE9XVK5</accession>
<dbReference type="EMBL" id="CP116805">
    <property type="protein sequence ID" value="WCL54708.1"/>
    <property type="molecule type" value="Genomic_DNA"/>
</dbReference>
<evidence type="ECO:0000313" key="3">
    <source>
        <dbReference type="Proteomes" id="UP001217500"/>
    </source>
</evidence>
<dbReference type="AlphaFoldDB" id="A0AAE9XVK5"/>
<keyword evidence="1" id="KW-0732">Signal</keyword>
<name>A0AAE9XVK5_9PROT</name>
<reference evidence="2" key="1">
    <citation type="submission" date="2023-01" db="EMBL/GenBank/DDBJ databases">
        <title>The genome sequence of Kordiimonadaceae bacterium 6D33.</title>
        <authorList>
            <person name="Liu Y."/>
        </authorList>
    </citation>
    <scope>NUCLEOTIDE SEQUENCE</scope>
    <source>
        <strain evidence="2">6D33</strain>
    </source>
</reference>
<organism evidence="2 3">
    <name type="scientific">Gimibacter soli</name>
    <dbReference type="NCBI Taxonomy" id="3024400"/>
    <lineage>
        <taxon>Bacteria</taxon>
        <taxon>Pseudomonadati</taxon>
        <taxon>Pseudomonadota</taxon>
        <taxon>Alphaproteobacteria</taxon>
        <taxon>Kordiimonadales</taxon>
        <taxon>Temperatibacteraceae</taxon>
        <taxon>Gimibacter</taxon>
    </lineage>
</organism>
<feature type="signal peptide" evidence="1">
    <location>
        <begin position="1"/>
        <end position="28"/>
    </location>
</feature>
<gene>
    <name evidence="2" type="ORF">PH603_02905</name>
</gene>
<dbReference type="InterPro" id="IPR007433">
    <property type="entry name" value="DUF481"/>
</dbReference>